<dbReference type="SUPFAM" id="SSF50465">
    <property type="entry name" value="EF-Tu/eEF-1alpha/eIF2-gamma C-terminal domain"/>
    <property type="match status" value="1"/>
</dbReference>
<dbReference type="InterPro" id="IPR009000">
    <property type="entry name" value="Transl_B-barrel_sf"/>
</dbReference>
<evidence type="ECO:0000256" key="6">
    <source>
        <dbReference type="ARBA" id="ARBA00022458"/>
    </source>
</evidence>
<dbReference type="InterPro" id="IPR054696">
    <property type="entry name" value="GTP-eEF1A_C"/>
</dbReference>
<accession>A0A6S6QL45</accession>
<dbReference type="InterPro" id="IPR000795">
    <property type="entry name" value="T_Tr_GTP-bd_dom"/>
</dbReference>
<comment type="similarity">
    <text evidence="17">Belongs to the APS kinase family.</text>
</comment>
<dbReference type="InterPro" id="IPR031157">
    <property type="entry name" value="G_TR_CS"/>
</dbReference>
<keyword evidence="9 16" id="KW-0547">Nucleotide-binding</keyword>
<dbReference type="HAMAP" id="MF_00065">
    <property type="entry name" value="Adenylyl_sulf_kinase"/>
    <property type="match status" value="1"/>
</dbReference>
<dbReference type="NCBIfam" id="NF004035">
    <property type="entry name" value="PRK05506.1"/>
    <property type="match status" value="1"/>
</dbReference>
<keyword evidence="12 16" id="KW-0342">GTP-binding</keyword>
<evidence type="ECO:0000313" key="20">
    <source>
        <dbReference type="Proteomes" id="UP000515317"/>
    </source>
</evidence>
<evidence type="ECO:0000256" key="15">
    <source>
        <dbReference type="ARBA" id="ARBA00049370"/>
    </source>
</evidence>
<dbReference type="NCBIfam" id="TIGR00455">
    <property type="entry name" value="apsK"/>
    <property type="match status" value="1"/>
</dbReference>
<dbReference type="InterPro" id="IPR002891">
    <property type="entry name" value="APS"/>
</dbReference>
<dbReference type="FunFam" id="3.40.50.300:FF:000212">
    <property type="entry name" value="Adenylyl-sulfate kinase"/>
    <property type="match status" value="1"/>
</dbReference>
<dbReference type="NCBIfam" id="TIGR02034">
    <property type="entry name" value="CysN"/>
    <property type="match status" value="1"/>
</dbReference>
<dbReference type="NCBIfam" id="NF003013">
    <property type="entry name" value="PRK03846.1"/>
    <property type="match status" value="1"/>
</dbReference>
<reference evidence="19 20" key="1">
    <citation type="submission" date="2020-08" db="EMBL/GenBank/DDBJ databases">
        <title>Genome sequence of Rhizobiales bacterium strain IZ6.</title>
        <authorList>
            <person name="Nakai R."/>
            <person name="Naganuma T."/>
        </authorList>
    </citation>
    <scope>NUCLEOTIDE SEQUENCE [LARGE SCALE GENOMIC DNA]</scope>
    <source>
        <strain evidence="19 20">IZ6</strain>
    </source>
</reference>
<evidence type="ECO:0000256" key="14">
    <source>
        <dbReference type="ARBA" id="ARBA00024872"/>
    </source>
</evidence>
<dbReference type="AlphaFoldDB" id="A0A6S6QL45"/>
<dbReference type="NCBIfam" id="TIGR00231">
    <property type="entry name" value="small_GTP"/>
    <property type="match status" value="1"/>
</dbReference>
<evidence type="ECO:0000256" key="9">
    <source>
        <dbReference type="ARBA" id="ARBA00022741"/>
    </source>
</evidence>
<organism evidence="19 20">
    <name type="scientific">Terrihabitans soli</name>
    <dbReference type="NCBI Taxonomy" id="708113"/>
    <lineage>
        <taxon>Bacteria</taxon>
        <taxon>Pseudomonadati</taxon>
        <taxon>Pseudomonadota</taxon>
        <taxon>Alphaproteobacteria</taxon>
        <taxon>Hyphomicrobiales</taxon>
        <taxon>Terrihabitans</taxon>
    </lineage>
</organism>
<dbReference type="InterPro" id="IPR041757">
    <property type="entry name" value="CysN_GTP-bd"/>
</dbReference>
<keyword evidence="8 16" id="KW-0548">Nucleotidyltransferase</keyword>
<dbReference type="InterPro" id="IPR009001">
    <property type="entry name" value="Transl_elong_EF1A/Init_IF2_C"/>
</dbReference>
<protein>
    <recommendedName>
        <fullName evidence="16 17">Multifunctional fusion protein</fullName>
    </recommendedName>
    <domain>
        <recommendedName>
            <fullName evidence="16">Sulfate adenylyltransferase subunit 1</fullName>
            <ecNumber evidence="16">2.7.7.4</ecNumber>
        </recommendedName>
        <alternativeName>
            <fullName evidence="16">ATP-sulfurylase large subunit</fullName>
        </alternativeName>
        <alternativeName>
            <fullName evidence="16">Sulfate adenylate transferase</fullName>
            <shortName evidence="16">SAT</shortName>
        </alternativeName>
    </domain>
    <domain>
        <recommendedName>
            <fullName evidence="17">Adenylyl-sulfate kinase</fullName>
            <ecNumber evidence="17">2.7.1.25</ecNumber>
        </recommendedName>
        <alternativeName>
            <fullName evidence="17">APS kinase</fullName>
        </alternativeName>
        <alternativeName>
            <fullName evidence="17">ATP adenosine-5'-phosphosulfate 3'-phosphotransferase</fullName>
        </alternativeName>
        <alternativeName>
            <fullName evidence="17">Adenosine-5'-phosphosulfate kinase</fullName>
        </alternativeName>
    </domain>
</protein>
<dbReference type="GO" id="GO:0004020">
    <property type="term" value="F:adenylylsulfate kinase activity"/>
    <property type="evidence" value="ECO:0007669"/>
    <property type="project" value="UniProtKB-UniRule"/>
</dbReference>
<dbReference type="Pfam" id="PF00009">
    <property type="entry name" value="GTP_EFTU"/>
    <property type="match status" value="1"/>
</dbReference>
<comment type="function">
    <text evidence="14">Proposed to provide activated sulfate for transfer to Nod factor. ATP sulfurylase may be the GTPase, regulating ATP sulfurylase activity.</text>
</comment>
<dbReference type="GO" id="GO:0004781">
    <property type="term" value="F:sulfate adenylyltransferase (ATP) activity"/>
    <property type="evidence" value="ECO:0007669"/>
    <property type="project" value="UniProtKB-UniRule"/>
</dbReference>
<comment type="pathway">
    <text evidence="16">Sulfur metabolism; hydrogen sulfide biosynthesis; sulfite from sulfate: step 1/3.</text>
</comment>
<dbReference type="InterPro" id="IPR059117">
    <property type="entry name" value="APS_kinase_dom"/>
</dbReference>
<keyword evidence="13" id="KW-0511">Multifunctional enzyme</keyword>
<dbReference type="GO" id="GO:0003924">
    <property type="term" value="F:GTPase activity"/>
    <property type="evidence" value="ECO:0007669"/>
    <property type="project" value="InterPro"/>
</dbReference>
<dbReference type="FunFam" id="3.40.50.300:FF:000119">
    <property type="entry name" value="Sulfate adenylyltransferase subunit 1"/>
    <property type="match status" value="1"/>
</dbReference>
<evidence type="ECO:0000256" key="1">
    <source>
        <dbReference type="ARBA" id="ARBA00001823"/>
    </source>
</evidence>
<name>A0A6S6QL45_9HYPH</name>
<dbReference type="Pfam" id="PF03144">
    <property type="entry name" value="GTP_EFTU_D2"/>
    <property type="match status" value="1"/>
</dbReference>
<comment type="function">
    <text evidence="2">APS kinase catalyzes the synthesis of activated sulfate.</text>
</comment>
<comment type="subunit">
    <text evidence="16">Heterodimer composed of CysD, the smaller subunit, and CysN.</text>
</comment>
<sequence>MDAALLERSATAAAPEAGDGNLLRFITCGSVDDGKSTLIGRLLYESKTIFEDQLTTLEKDSKKHGTTGEDIDFALLVDGLEAEREQGITIDVAYRFFATPKRSFIVADTPGHEQYTRNMATGASTADLAIILIDARKGVLVQTKRHAFICSLLGVKKIVLAVNKIDLMGYDQKVFDQIVADFAAFSKTLNFVSVQPIPLSARFGDNVTERSAKTSWYRGPSLIEYLEGVEIGSDIVSASFRFPVQYVNRPNLDFRGFAGTVASGRVRAGDDITVAGSGRTTKVTRIVTADGDLEEAVAEDAVTLVLAEEVDVARGDVLCDPKDRPEVTDGFSARVIWMSETKLLPGRSYMMRVGTRWVPATVSAISHKIDVNTLDEQETSELTLNEIALCEIRTATAFAFDAYTDNRGTGAFILVDRTTNETAAAGMIERSLRHATNVHREDLAVDKAARAASKYQKPVILWFTGLSGSGKSSVARLVEHKLNAIGHHTYMLDGDNIRHGLNSDLGFTQQDRDENIRRVGEVAKLFVDAGLIVICSFISPYQKERDFVRSIVEEGEFIEVFIDTPLEECERRDTKGLYKRARAGEIAHFTGISAPYEAPASPELHLKTLEAGADKLAERVLEHLREKVIAGGDWASP</sequence>
<comment type="function">
    <text evidence="16">With CysD forms the ATP sulfurylase (ATPS) that catalyzes the adenylation of sulfate producing adenosine 5'-phosphosulfate (APS) and diphosphate, the first enzymatic step in sulfur assimilation pathway. APS synthesis involves the formation of a high-energy phosphoric-sulfuric acid anhydride bond driven by GTP hydrolysis by CysN coupled to ATP hydrolysis by CysD.</text>
</comment>
<dbReference type="Pfam" id="PF22594">
    <property type="entry name" value="GTP-eEF1A_C"/>
    <property type="match status" value="1"/>
</dbReference>
<evidence type="ECO:0000256" key="4">
    <source>
        <dbReference type="ARBA" id="ARBA00007237"/>
    </source>
</evidence>
<comment type="catalytic activity">
    <reaction evidence="15 16">
        <text>sulfate + ATP + H(+) = adenosine 5'-phosphosulfate + diphosphate</text>
        <dbReference type="Rhea" id="RHEA:18133"/>
        <dbReference type="ChEBI" id="CHEBI:15378"/>
        <dbReference type="ChEBI" id="CHEBI:16189"/>
        <dbReference type="ChEBI" id="CHEBI:30616"/>
        <dbReference type="ChEBI" id="CHEBI:33019"/>
        <dbReference type="ChEBI" id="CHEBI:58243"/>
        <dbReference type="EC" id="2.7.7.4"/>
    </reaction>
</comment>
<comment type="similarity">
    <text evidence="3">In the C-terminal section; belongs to the APS kinase family.</text>
</comment>
<dbReference type="CDD" id="cd04166">
    <property type="entry name" value="CysN_ATPS"/>
    <property type="match status" value="1"/>
</dbReference>
<evidence type="ECO:0000256" key="8">
    <source>
        <dbReference type="ARBA" id="ARBA00022695"/>
    </source>
</evidence>
<dbReference type="CDD" id="cd02027">
    <property type="entry name" value="APSK"/>
    <property type="match status" value="1"/>
</dbReference>
<keyword evidence="6" id="KW-0536">Nodulation</keyword>
<dbReference type="InterPro" id="IPR004161">
    <property type="entry name" value="EFTu-like_2"/>
</dbReference>
<dbReference type="InterPro" id="IPR044138">
    <property type="entry name" value="CysN_II"/>
</dbReference>
<dbReference type="SUPFAM" id="SSF50447">
    <property type="entry name" value="Translation proteins"/>
    <property type="match status" value="1"/>
</dbReference>
<evidence type="ECO:0000256" key="3">
    <source>
        <dbReference type="ARBA" id="ARBA00005438"/>
    </source>
</evidence>
<dbReference type="InterPro" id="IPR050100">
    <property type="entry name" value="TRAFAC_GTPase_members"/>
</dbReference>
<evidence type="ECO:0000259" key="18">
    <source>
        <dbReference type="PROSITE" id="PS51722"/>
    </source>
</evidence>
<dbReference type="InterPro" id="IPR027417">
    <property type="entry name" value="P-loop_NTPase"/>
</dbReference>
<feature type="active site" description="Phosphoserine intermediate" evidence="17">
    <location>
        <position position="539"/>
    </location>
</feature>
<dbReference type="HAMAP" id="MF_00062">
    <property type="entry name" value="Sulf_adenylyltr_sub1"/>
    <property type="match status" value="1"/>
</dbReference>
<dbReference type="CDD" id="cd03695">
    <property type="entry name" value="CysN_NodQ_II"/>
    <property type="match status" value="1"/>
</dbReference>
<dbReference type="PRINTS" id="PR00315">
    <property type="entry name" value="ELONGATNFCT"/>
</dbReference>
<dbReference type="NCBIfam" id="NF003478">
    <property type="entry name" value="PRK05124.1"/>
    <property type="match status" value="1"/>
</dbReference>
<keyword evidence="10 17" id="KW-0418">Kinase</keyword>
<dbReference type="CDD" id="cd04095">
    <property type="entry name" value="CysN_NoDQ_III"/>
    <property type="match status" value="1"/>
</dbReference>
<feature type="binding site" evidence="16">
    <location>
        <begin position="163"/>
        <end position="166"/>
    </location>
    <ligand>
        <name>GTP</name>
        <dbReference type="ChEBI" id="CHEBI:37565"/>
    </ligand>
</feature>
<dbReference type="Gene3D" id="3.40.50.300">
    <property type="entry name" value="P-loop containing nucleotide triphosphate hydrolases"/>
    <property type="match status" value="2"/>
</dbReference>
<dbReference type="KEGG" id="tso:IZ6_27880"/>
<keyword evidence="20" id="KW-1185">Reference proteome</keyword>
<feature type="binding site" evidence="17">
    <location>
        <begin position="465"/>
        <end position="472"/>
    </location>
    <ligand>
        <name>ATP</name>
        <dbReference type="ChEBI" id="CHEBI:30616"/>
    </ligand>
</feature>
<evidence type="ECO:0000256" key="2">
    <source>
        <dbReference type="ARBA" id="ARBA00002357"/>
    </source>
</evidence>
<dbReference type="Pfam" id="PF01583">
    <property type="entry name" value="APS_kinase"/>
    <property type="match status" value="1"/>
</dbReference>
<dbReference type="PROSITE" id="PS51722">
    <property type="entry name" value="G_TR_2"/>
    <property type="match status" value="1"/>
</dbReference>
<evidence type="ECO:0000256" key="17">
    <source>
        <dbReference type="HAMAP-Rule" id="MF_00065"/>
    </source>
</evidence>
<comment type="similarity">
    <text evidence="16">Belongs to the TRAFAC class translation factor GTPase superfamily. Classic translation factor GTPase family. CysN/NodQ subfamily.</text>
</comment>
<dbReference type="EC" id="2.7.7.4" evidence="16"/>
<comment type="subunit">
    <text evidence="5">Sulfate-activating enzymes, NodP and NodQ, may be physically associated.</text>
</comment>
<dbReference type="RefSeq" id="WP_222875657.1">
    <property type="nucleotide sequence ID" value="NZ_AP023361.1"/>
</dbReference>
<dbReference type="PANTHER" id="PTHR23115">
    <property type="entry name" value="TRANSLATION FACTOR"/>
    <property type="match status" value="1"/>
</dbReference>
<dbReference type="UniPathway" id="UPA00140">
    <property type="reaction ID" value="UER00204"/>
</dbReference>
<feature type="binding site" evidence="16">
    <location>
        <begin position="29"/>
        <end position="36"/>
    </location>
    <ligand>
        <name>GTP</name>
        <dbReference type="ChEBI" id="CHEBI:37565"/>
    </ligand>
</feature>
<dbReference type="InterPro" id="IPR011779">
    <property type="entry name" value="SO4_adenylTrfase_lsu"/>
</dbReference>
<dbReference type="SUPFAM" id="SSF52540">
    <property type="entry name" value="P-loop containing nucleoside triphosphate hydrolases"/>
    <property type="match status" value="2"/>
</dbReference>
<dbReference type="GO" id="GO:0000103">
    <property type="term" value="P:sulfate assimilation"/>
    <property type="evidence" value="ECO:0007669"/>
    <property type="project" value="UniProtKB-UniRule"/>
</dbReference>
<feature type="binding site" evidence="16">
    <location>
        <begin position="108"/>
        <end position="112"/>
    </location>
    <ligand>
        <name>GTP</name>
        <dbReference type="ChEBI" id="CHEBI:37565"/>
    </ligand>
</feature>
<dbReference type="InterPro" id="IPR044139">
    <property type="entry name" value="CysN_NoDQ_III"/>
</dbReference>
<dbReference type="Proteomes" id="UP000515317">
    <property type="component" value="Chromosome"/>
</dbReference>
<keyword evidence="11 16" id="KW-0067">ATP-binding</keyword>
<keyword evidence="7 16" id="KW-0808">Transferase</keyword>
<keyword evidence="17" id="KW-0597">Phosphoprotein</keyword>
<comment type="function">
    <text evidence="17">Catalyzes the synthesis of activated sulfate.</text>
</comment>
<feature type="domain" description="Tr-type G" evidence="18">
    <location>
        <begin position="20"/>
        <end position="239"/>
    </location>
</feature>
<evidence type="ECO:0000256" key="12">
    <source>
        <dbReference type="ARBA" id="ARBA00023134"/>
    </source>
</evidence>
<evidence type="ECO:0000313" key="19">
    <source>
        <dbReference type="EMBL" id="BCJ92053.1"/>
    </source>
</evidence>
<comment type="catalytic activity">
    <reaction evidence="1 17">
        <text>adenosine 5'-phosphosulfate + ATP = 3'-phosphoadenylyl sulfate + ADP + H(+)</text>
        <dbReference type="Rhea" id="RHEA:24152"/>
        <dbReference type="ChEBI" id="CHEBI:15378"/>
        <dbReference type="ChEBI" id="CHEBI:30616"/>
        <dbReference type="ChEBI" id="CHEBI:58243"/>
        <dbReference type="ChEBI" id="CHEBI:58339"/>
        <dbReference type="ChEBI" id="CHEBI:456216"/>
        <dbReference type="EC" id="2.7.1.25"/>
    </reaction>
</comment>
<evidence type="ECO:0000256" key="16">
    <source>
        <dbReference type="HAMAP-Rule" id="MF_00062"/>
    </source>
</evidence>
<dbReference type="PROSITE" id="PS00301">
    <property type="entry name" value="G_TR_1"/>
    <property type="match status" value="1"/>
</dbReference>
<evidence type="ECO:0000256" key="7">
    <source>
        <dbReference type="ARBA" id="ARBA00022679"/>
    </source>
</evidence>
<comment type="pathway">
    <text evidence="17">Sulfur metabolism; hydrogen sulfide biosynthesis; sulfite from sulfate: step 2/3.</text>
</comment>
<evidence type="ECO:0000256" key="11">
    <source>
        <dbReference type="ARBA" id="ARBA00022840"/>
    </source>
</evidence>
<dbReference type="GO" id="GO:0070814">
    <property type="term" value="P:hydrogen sulfide biosynthetic process"/>
    <property type="evidence" value="ECO:0007669"/>
    <property type="project" value="UniProtKB-UniRule"/>
</dbReference>
<dbReference type="GO" id="GO:0005524">
    <property type="term" value="F:ATP binding"/>
    <property type="evidence" value="ECO:0007669"/>
    <property type="project" value="UniProtKB-UniRule"/>
</dbReference>
<evidence type="ECO:0000256" key="13">
    <source>
        <dbReference type="ARBA" id="ARBA00023268"/>
    </source>
</evidence>
<dbReference type="InterPro" id="IPR005225">
    <property type="entry name" value="Small_GTP-bd"/>
</dbReference>
<evidence type="ECO:0000256" key="5">
    <source>
        <dbReference type="ARBA" id="ARBA00011760"/>
    </source>
</evidence>
<comment type="similarity">
    <text evidence="4">In the N-terminal section; belongs to the TRAFAC class translation factor GTPase superfamily. Classic translation factor GTPase family. CysN/NodQ subfamily.</text>
</comment>
<dbReference type="EMBL" id="AP023361">
    <property type="protein sequence ID" value="BCJ92053.1"/>
    <property type="molecule type" value="Genomic_DNA"/>
</dbReference>
<proteinExistence type="inferred from homology"/>
<dbReference type="Gene3D" id="2.40.30.10">
    <property type="entry name" value="Translation factors"/>
    <property type="match status" value="2"/>
</dbReference>
<dbReference type="GO" id="GO:0005525">
    <property type="term" value="F:GTP binding"/>
    <property type="evidence" value="ECO:0007669"/>
    <property type="project" value="UniProtKB-UniRule"/>
</dbReference>
<gene>
    <name evidence="16" type="primary">cysN</name>
    <name evidence="17" type="synonym">cysC</name>
    <name evidence="19" type="ORF">IZ6_27880</name>
</gene>
<evidence type="ECO:0000256" key="10">
    <source>
        <dbReference type="ARBA" id="ARBA00022777"/>
    </source>
</evidence>
<dbReference type="EC" id="2.7.1.25" evidence="17"/>